<evidence type="ECO:0000256" key="3">
    <source>
        <dbReference type="ARBA" id="ARBA00022448"/>
    </source>
</evidence>
<feature type="region of interest" description="Disordered" evidence="10">
    <location>
        <begin position="1"/>
        <end position="34"/>
    </location>
</feature>
<keyword evidence="7 9" id="KW-0906">Nuclear pore complex</keyword>
<dbReference type="AlphaFoldDB" id="A0A7E4W2M9"/>
<organism evidence="11 12">
    <name type="scientific">Panagrellus redivivus</name>
    <name type="common">Microworm</name>
    <dbReference type="NCBI Taxonomy" id="6233"/>
    <lineage>
        <taxon>Eukaryota</taxon>
        <taxon>Metazoa</taxon>
        <taxon>Ecdysozoa</taxon>
        <taxon>Nematoda</taxon>
        <taxon>Chromadorea</taxon>
        <taxon>Rhabditida</taxon>
        <taxon>Tylenchina</taxon>
        <taxon>Panagrolaimomorpha</taxon>
        <taxon>Panagrolaimoidea</taxon>
        <taxon>Panagrolaimidae</taxon>
        <taxon>Panagrellus</taxon>
    </lineage>
</organism>
<evidence type="ECO:0000256" key="8">
    <source>
        <dbReference type="ARBA" id="ARBA00023242"/>
    </source>
</evidence>
<dbReference type="Proteomes" id="UP000492821">
    <property type="component" value="Unassembled WGS sequence"/>
</dbReference>
<keyword evidence="3 9" id="KW-0813">Transport</keyword>
<keyword evidence="9" id="KW-0472">Membrane</keyword>
<protein>
    <recommendedName>
        <fullName evidence="9">Nuclear pore complex protein Nup85</fullName>
    </recommendedName>
</protein>
<keyword evidence="6 9" id="KW-0811">Translocation</keyword>
<evidence type="ECO:0000256" key="5">
    <source>
        <dbReference type="ARBA" id="ARBA00022927"/>
    </source>
</evidence>
<comment type="function">
    <text evidence="9">Functions as a component of the nuclear pore complex (NPC).</text>
</comment>
<evidence type="ECO:0000256" key="10">
    <source>
        <dbReference type="SAM" id="MobiDB-lite"/>
    </source>
</evidence>
<name>A0A7E4W2M9_PANRE</name>
<dbReference type="InterPro" id="IPR011502">
    <property type="entry name" value="Nucleoporin_Nup85"/>
</dbReference>
<dbReference type="GO" id="GO:0017056">
    <property type="term" value="F:structural constituent of nuclear pore"/>
    <property type="evidence" value="ECO:0007669"/>
    <property type="project" value="TreeGrafter"/>
</dbReference>
<dbReference type="PANTHER" id="PTHR13373:SF21">
    <property type="entry name" value="NUCLEAR PORE COMPLEX PROTEIN NUP85"/>
    <property type="match status" value="1"/>
</dbReference>
<keyword evidence="11" id="KW-1185">Reference proteome</keyword>
<reference evidence="12" key="2">
    <citation type="submission" date="2020-10" db="UniProtKB">
        <authorList>
            <consortium name="WormBaseParasite"/>
        </authorList>
    </citation>
    <scope>IDENTIFICATION</scope>
</reference>
<evidence type="ECO:0000256" key="7">
    <source>
        <dbReference type="ARBA" id="ARBA00023132"/>
    </source>
</evidence>
<keyword evidence="5 9" id="KW-0653">Protein transport</keyword>
<dbReference type="WBParaSite" id="Pan_g6601.t1">
    <property type="protein sequence ID" value="Pan_g6601.t1"/>
    <property type="gene ID" value="Pan_g6601"/>
</dbReference>
<accession>A0A7E4W2M9</accession>
<evidence type="ECO:0000256" key="6">
    <source>
        <dbReference type="ARBA" id="ARBA00023010"/>
    </source>
</evidence>
<dbReference type="GO" id="GO:0006606">
    <property type="term" value="P:protein import into nucleus"/>
    <property type="evidence" value="ECO:0007669"/>
    <property type="project" value="TreeGrafter"/>
</dbReference>
<evidence type="ECO:0000256" key="1">
    <source>
        <dbReference type="ARBA" id="ARBA00004567"/>
    </source>
</evidence>
<feature type="compositionally biased region" description="Basic and acidic residues" evidence="10">
    <location>
        <begin position="19"/>
        <end position="34"/>
    </location>
</feature>
<dbReference type="GO" id="GO:0031080">
    <property type="term" value="C:nuclear pore outer ring"/>
    <property type="evidence" value="ECO:0007669"/>
    <property type="project" value="TreeGrafter"/>
</dbReference>
<dbReference type="GO" id="GO:0045893">
    <property type="term" value="P:positive regulation of DNA-templated transcription"/>
    <property type="evidence" value="ECO:0007669"/>
    <property type="project" value="TreeGrafter"/>
</dbReference>
<keyword evidence="4 9" id="KW-0509">mRNA transport</keyword>
<dbReference type="GO" id="GO:0006406">
    <property type="term" value="P:mRNA export from nucleus"/>
    <property type="evidence" value="ECO:0007669"/>
    <property type="project" value="TreeGrafter"/>
</dbReference>
<dbReference type="PANTHER" id="PTHR13373">
    <property type="entry name" value="FROUNT PROTEIN-RELATED"/>
    <property type="match status" value="1"/>
</dbReference>
<dbReference type="Pfam" id="PF07575">
    <property type="entry name" value="Nucleopor_Nup85"/>
    <property type="match status" value="1"/>
</dbReference>
<evidence type="ECO:0000313" key="11">
    <source>
        <dbReference type="Proteomes" id="UP000492821"/>
    </source>
</evidence>
<proteinExistence type="inferred from homology"/>
<sequence>MTSLRVSNRPKVYRRSPKSRGEAPKINPEEWRGKLEPLSPWSDLEAVKTEHEYPSIPLTEIESVYSAEKEFTHMVQQLHSIFMKAGNMAKVSGNALTVEESMVFADNYHDLIRQTMNDLADRTDVSPHVGDAMVVGDIVWGLIEGLLIRPQNRSVVADLIEWAQSTFPQASKYFNEVQSLAATTLRVEDDPIYWHSVLAQISVGQTKSAAAVLQMSSNYRNNINMQRMVTLLAAFNVNALHSSDEAGDSFRAAQRQVHDNLHHFVDDEALVLMCRLLIGDTDAFKKLSTVLDRPWYELMPGYILYTNATASMNDLYELVHDLFKLIGTAESQFSIDLLNEVIFLLSRTEWIQAIKHVSSVPSLVWLSVHLFDLLIKTEVSFLTEEVEVIHDDIFGAYSRLLFRNFNDFSSVEAAVTYGQAAYNPERSEFVDPWLTITVNNYLQQKDVTSAENCFNLAQCHGFIDSPNKISQGISHFFLLQRDWARAITWAMRNENLDIINSVCYFILSNAPPGELKDMHVFKDQPPTNESEALVFLHNFHLFHASLEPLDVAKCTQLLHNLIINQLAPPAFMHVLFDNLARVIDATNKVLERQPLLNVKAVESLQHCVVLYQAQSEVRAECFQHIDEAIHKYNPRMAHLHAVLSTALAQALLWYRAPRHH</sequence>
<dbReference type="GO" id="GO:0031965">
    <property type="term" value="C:nuclear membrane"/>
    <property type="evidence" value="ECO:0007669"/>
    <property type="project" value="UniProtKB-UniRule"/>
</dbReference>
<evidence type="ECO:0000256" key="2">
    <source>
        <dbReference type="ARBA" id="ARBA00005573"/>
    </source>
</evidence>
<comment type="similarity">
    <text evidence="2 9">Belongs to the nucleoporin Nup85 family.</text>
</comment>
<comment type="subunit">
    <text evidence="9">Component of the nuclear pore complex (NPC).</text>
</comment>
<reference evidence="11" key="1">
    <citation type="journal article" date="2013" name="Genetics">
        <title>The draft genome and transcriptome of Panagrellus redivivus are shaped by the harsh demands of a free-living lifestyle.</title>
        <authorList>
            <person name="Srinivasan J."/>
            <person name="Dillman A.R."/>
            <person name="Macchietto M.G."/>
            <person name="Heikkinen L."/>
            <person name="Lakso M."/>
            <person name="Fracchia K.M."/>
            <person name="Antoshechkin I."/>
            <person name="Mortazavi A."/>
            <person name="Wong G."/>
            <person name="Sternberg P.W."/>
        </authorList>
    </citation>
    <scope>NUCLEOTIDE SEQUENCE [LARGE SCALE GENOMIC DNA]</scope>
    <source>
        <strain evidence="11">MT8872</strain>
    </source>
</reference>
<keyword evidence="8 9" id="KW-0539">Nucleus</keyword>
<evidence type="ECO:0000256" key="4">
    <source>
        <dbReference type="ARBA" id="ARBA00022816"/>
    </source>
</evidence>
<evidence type="ECO:0000313" key="12">
    <source>
        <dbReference type="WBParaSite" id="Pan_g6601.t1"/>
    </source>
</evidence>
<comment type="subcellular location">
    <subcellularLocation>
        <location evidence="1 9">Nucleus</location>
        <location evidence="1 9">Nuclear pore complex</location>
    </subcellularLocation>
</comment>
<evidence type="ECO:0000256" key="9">
    <source>
        <dbReference type="RuleBase" id="RU365073"/>
    </source>
</evidence>